<dbReference type="Gene3D" id="1.10.260.40">
    <property type="entry name" value="lambda repressor-like DNA-binding domains"/>
    <property type="match status" value="1"/>
</dbReference>
<dbReference type="SUPFAM" id="SSF47413">
    <property type="entry name" value="lambda repressor-like DNA-binding domains"/>
    <property type="match status" value="1"/>
</dbReference>
<accession>A0A9X1RQQ7</accession>
<dbReference type="PANTHER" id="PTHR43236">
    <property type="entry name" value="ANTITOXIN HIGA1"/>
    <property type="match status" value="1"/>
</dbReference>
<evidence type="ECO:0000313" key="4">
    <source>
        <dbReference type="EMBL" id="MCG5076501.1"/>
    </source>
</evidence>
<dbReference type="Gene3D" id="1.10.10.2910">
    <property type="match status" value="1"/>
</dbReference>
<feature type="region of interest" description="Disordered" evidence="2">
    <location>
        <begin position="360"/>
        <end position="380"/>
    </location>
</feature>
<gene>
    <name evidence="4" type="ORF">L5014_24540</name>
</gene>
<dbReference type="PROSITE" id="PS50943">
    <property type="entry name" value="HTH_CROC1"/>
    <property type="match status" value="1"/>
</dbReference>
<reference evidence="4" key="1">
    <citation type="submission" date="2022-01" db="EMBL/GenBank/DDBJ databases">
        <title>Genome sequence and assembly of Parabukholderia sp. RG36.</title>
        <authorList>
            <person name="Chhetri G."/>
        </authorList>
    </citation>
    <scope>NUCLEOTIDE SEQUENCE</scope>
    <source>
        <strain evidence="4">RG36</strain>
    </source>
</reference>
<dbReference type="AlphaFoldDB" id="A0A9X1RQQ7"/>
<dbReference type="GO" id="GO:0003677">
    <property type="term" value="F:DNA binding"/>
    <property type="evidence" value="ECO:0007669"/>
    <property type="project" value="InterPro"/>
</dbReference>
<proteinExistence type="inferred from homology"/>
<dbReference type="Pfam" id="PF06114">
    <property type="entry name" value="Peptidase_M78"/>
    <property type="match status" value="1"/>
</dbReference>
<feature type="domain" description="HTH cro/C1-type" evidence="3">
    <location>
        <begin position="8"/>
        <end position="62"/>
    </location>
</feature>
<dbReference type="Proteomes" id="UP001139308">
    <property type="component" value="Unassembled WGS sequence"/>
</dbReference>
<name>A0A9X1RQQ7_9BURK</name>
<evidence type="ECO:0000256" key="2">
    <source>
        <dbReference type="SAM" id="MobiDB-lite"/>
    </source>
</evidence>
<evidence type="ECO:0000313" key="5">
    <source>
        <dbReference type="Proteomes" id="UP001139308"/>
    </source>
</evidence>
<sequence length="380" mass="41946">MIFIGSNLRTARLFHGLSQQDLGDQIGCSKQFLSRIESGVDVPTSALVSRLCDTLAVLPEYFVEPDPMPIADEQCHFRKQLTTKAVLHQIARARGEFLKRMVNVMDEHLDLPRYGFEEGDVSTAEAIEQAAERAREHWELGLGPIQNMARIAENAGAVVMPINGLAPEIDAISFATRRPVIAMNADSHSACRARFGIAHEIGHFCLHIGVQTGDKVTESQANRFASSFLMPRRYFAAECRAALRGTRLNWSALVEIKRRWGVSKAATLYRGRQLGVFSEEQYRSGVIGLTRRGEARGEVEDDEIPFEVPELIADSMQVLREAFGISRASLAAEMRVKTSLLDELLAAHFGRGALSSKPDNVYSMSTGRRARSSGIGSNGK</sequence>
<organism evidence="4 5">
    <name type="scientific">Paraburkholderia tagetis</name>
    <dbReference type="NCBI Taxonomy" id="2913261"/>
    <lineage>
        <taxon>Bacteria</taxon>
        <taxon>Pseudomonadati</taxon>
        <taxon>Pseudomonadota</taxon>
        <taxon>Betaproteobacteria</taxon>
        <taxon>Burkholderiales</taxon>
        <taxon>Burkholderiaceae</taxon>
        <taxon>Paraburkholderia</taxon>
    </lineage>
</organism>
<dbReference type="InterPro" id="IPR052345">
    <property type="entry name" value="Rad_response_metalloprotease"/>
</dbReference>
<evidence type="ECO:0000256" key="1">
    <source>
        <dbReference type="ARBA" id="ARBA00007227"/>
    </source>
</evidence>
<dbReference type="InterPro" id="IPR001387">
    <property type="entry name" value="Cro/C1-type_HTH"/>
</dbReference>
<keyword evidence="5" id="KW-1185">Reference proteome</keyword>
<evidence type="ECO:0000259" key="3">
    <source>
        <dbReference type="PROSITE" id="PS50943"/>
    </source>
</evidence>
<comment type="caution">
    <text evidence="4">The sequence shown here is derived from an EMBL/GenBank/DDBJ whole genome shotgun (WGS) entry which is preliminary data.</text>
</comment>
<dbReference type="RefSeq" id="WP_238466425.1">
    <property type="nucleotide sequence ID" value="NZ_JAKLJA010000024.1"/>
</dbReference>
<dbReference type="InterPro" id="IPR010359">
    <property type="entry name" value="IrrE_HExxH"/>
</dbReference>
<dbReference type="CDD" id="cd00093">
    <property type="entry name" value="HTH_XRE"/>
    <property type="match status" value="1"/>
</dbReference>
<dbReference type="InterPro" id="IPR010982">
    <property type="entry name" value="Lambda_DNA-bd_dom_sf"/>
</dbReference>
<dbReference type="EMBL" id="JAKLJA010000024">
    <property type="protein sequence ID" value="MCG5076501.1"/>
    <property type="molecule type" value="Genomic_DNA"/>
</dbReference>
<comment type="similarity">
    <text evidence="1">Belongs to the short-chain fatty acyl-CoA assimilation regulator (ScfR) family.</text>
</comment>
<protein>
    <submittedName>
        <fullName evidence="4">XRE family transcriptional regulator</fullName>
    </submittedName>
</protein>
<dbReference type="PANTHER" id="PTHR43236:SF1">
    <property type="entry name" value="BLL7220 PROTEIN"/>
    <property type="match status" value="1"/>
</dbReference>
<dbReference type="SMART" id="SM00530">
    <property type="entry name" value="HTH_XRE"/>
    <property type="match status" value="1"/>
</dbReference>
<dbReference type="Pfam" id="PF13560">
    <property type="entry name" value="HTH_31"/>
    <property type="match status" value="1"/>
</dbReference>